<feature type="compositionally biased region" description="Basic and acidic residues" evidence="15">
    <location>
        <begin position="1138"/>
        <end position="1152"/>
    </location>
</feature>
<keyword evidence="9" id="KW-0460">Magnesium</keyword>
<feature type="compositionally biased region" description="Basic and acidic residues" evidence="15">
    <location>
        <begin position="1279"/>
        <end position="1294"/>
    </location>
</feature>
<feature type="region of interest" description="Disordered" evidence="15">
    <location>
        <begin position="1260"/>
        <end position="1311"/>
    </location>
</feature>
<dbReference type="OrthoDB" id="767933at2759"/>
<dbReference type="GO" id="GO:0009768">
    <property type="term" value="P:photosynthesis, light harvesting in photosystem I"/>
    <property type="evidence" value="ECO:0007669"/>
    <property type="project" value="UniProtKB-ARBA"/>
</dbReference>
<dbReference type="Pfam" id="PF00504">
    <property type="entry name" value="Chloroa_b-bind"/>
    <property type="match status" value="1"/>
</dbReference>
<feature type="region of interest" description="Disordered" evidence="15">
    <location>
        <begin position="1009"/>
        <end position="1037"/>
    </location>
</feature>
<keyword evidence="12" id="KW-0157">Chromophore</keyword>
<feature type="region of interest" description="Disordered" evidence="15">
    <location>
        <begin position="469"/>
        <end position="615"/>
    </location>
</feature>
<gene>
    <name evidence="16" type="ORF">FRX31_016410</name>
</gene>
<evidence type="ECO:0000256" key="1">
    <source>
        <dbReference type="ARBA" id="ARBA00004454"/>
    </source>
</evidence>
<dbReference type="FunFam" id="1.10.3460.10:FF:000002">
    <property type="entry name" value="Chlorophyll a-b binding protein, chloroplastic"/>
    <property type="match status" value="1"/>
</dbReference>
<comment type="subcellular location">
    <subcellularLocation>
        <location evidence="1">Plastid</location>
        <location evidence="1">Chloroplast thylakoid membrane</location>
        <topology evidence="1">Multi-pass membrane protein</topology>
    </subcellularLocation>
</comment>
<evidence type="ECO:0000256" key="15">
    <source>
        <dbReference type="SAM" id="MobiDB-lite"/>
    </source>
</evidence>
<evidence type="ECO:0000256" key="10">
    <source>
        <dbReference type="ARBA" id="ARBA00022946"/>
    </source>
</evidence>
<feature type="compositionally biased region" description="Low complexity" evidence="15">
    <location>
        <begin position="1079"/>
        <end position="1089"/>
    </location>
</feature>
<evidence type="ECO:0000256" key="5">
    <source>
        <dbReference type="ARBA" id="ARBA00022640"/>
    </source>
</evidence>
<dbReference type="Proteomes" id="UP000554482">
    <property type="component" value="Unassembled WGS sequence"/>
</dbReference>
<dbReference type="PANTHER" id="PTHR31008:SF15">
    <property type="entry name" value="GPI-ANCHORED ADHESIN-LIKE PROTEIN"/>
    <property type="match status" value="1"/>
</dbReference>
<evidence type="ECO:0000256" key="11">
    <source>
        <dbReference type="ARBA" id="ARBA00022989"/>
    </source>
</evidence>
<evidence type="ECO:0000313" key="16">
    <source>
        <dbReference type="EMBL" id="KAF5194003.1"/>
    </source>
</evidence>
<name>A0A7J6WAL6_THATH</name>
<evidence type="ECO:0000256" key="13">
    <source>
        <dbReference type="ARBA" id="ARBA00023136"/>
    </source>
</evidence>
<dbReference type="InterPro" id="IPR022796">
    <property type="entry name" value="Chloroa_b-bind"/>
</dbReference>
<feature type="compositionally biased region" description="Polar residues" evidence="15">
    <location>
        <begin position="527"/>
        <end position="543"/>
    </location>
</feature>
<feature type="compositionally biased region" description="Basic and acidic residues" evidence="15">
    <location>
        <begin position="772"/>
        <end position="784"/>
    </location>
</feature>
<feature type="compositionally biased region" description="Polar residues" evidence="15">
    <location>
        <begin position="1126"/>
        <end position="1137"/>
    </location>
</feature>
<feature type="region of interest" description="Disordered" evidence="15">
    <location>
        <begin position="1330"/>
        <end position="1349"/>
    </location>
</feature>
<feature type="region of interest" description="Disordered" evidence="15">
    <location>
        <begin position="1060"/>
        <end position="1176"/>
    </location>
</feature>
<keyword evidence="4" id="KW-0150">Chloroplast</keyword>
<evidence type="ECO:0000313" key="17">
    <source>
        <dbReference type="Proteomes" id="UP000554482"/>
    </source>
</evidence>
<evidence type="ECO:0000256" key="8">
    <source>
        <dbReference type="ARBA" id="ARBA00022836"/>
    </source>
</evidence>
<reference evidence="16 17" key="1">
    <citation type="submission" date="2020-06" db="EMBL/GenBank/DDBJ databases">
        <title>Transcriptomic and genomic resources for Thalictrum thalictroides and T. hernandezii: Facilitating candidate gene discovery in an emerging model plant lineage.</title>
        <authorList>
            <person name="Arias T."/>
            <person name="Riano-Pachon D.M."/>
            <person name="Di Stilio V.S."/>
        </authorList>
    </citation>
    <scope>NUCLEOTIDE SEQUENCE [LARGE SCALE GENOMIC DNA]</scope>
    <source>
        <strain evidence="17">cv. WT478/WT964</strain>
        <tissue evidence="16">Leaves</tissue>
    </source>
</reference>
<keyword evidence="6" id="KW-0812">Transmembrane</keyword>
<sequence>MRSDTVLDYAVFQLSPKRSRCELFVSGDGNIEKLASGLLKPFVAHLTVAEEQVTKKVPSIKLEVNKRKNEGIWFTKGTLERFVRFVSTPEVLELVITFDAEMSQLEAARRIYLQGAGNQLSSDTGGDGTGASTSADITKKELLRAIDVRLVAVRQDLTTACARASAAGFTIDTVSELQLFADRFGAHRLSEACVKFISLSQKRPDMINPWKLQVDDRAVRSSSESDMSIDDPNEENITIRANVPHQFQQQLQNQYQHHQQSEQQTSQDQDASQHQPSTSEQEDSSITFPRQHSLREPSSKSDEGRNTDGPPIEKKDEDALLEPPRMSRPARRLSVQDRINLFENKQKEHGTGSGSKVVVTKSVELRRLSSDVSSSGQAAEKAVLRRWSGASDMSMDLSSEKKETESSASTPCSTSTSLNQTSIYPSASVAKDSKVLKDTATSSMSKLTVLADPGEDSQLKDQYFSQTNIEGFSGNEDTNGLRNQIGSEMPSRAFSGRSDGVGSKDITNSKTEASASFDSSEGDGLKDQSTNQHQLKTSSVQQETQEEDRWMSQVPAETRVQSKNSLDRTKDIDLKEQAVSQSSLRSFPRGSEQVLKGQSVYQPLHRTSSDVSESVGTRDHISALANVGSPLVKAANVGPPLVKAANVGSNEGTASKIQSKASVSKTDDVILADEFSHMPFNAFPGRVSENVKFRPQPGNLLKASLTTVVGSGVISEDDALTPQSQRNSFPGKSEDVIKKDVGFPRLQSGGHLSRVEGSSQQEMRLKRQSSGSEKRHNLPGRRGETTSIHVNGNPLDLLGKVNASSEMSDCVSTAAVEQVQKARLSKGNQELNEELQNKANDLEKLFAAHKLRVPGDQSATGRRSKPIEVQVAQDGDAVYKNQMEVTPLQIPKKPSMRESHGSSNDVLDINLNLPMRMIDNQDHCNITEVGYPEEARGKLYDTYMRKRDAKLREDWSSNRGKKEAKMKAMQDYLDSSSAEMKAKFSGSADRHDSVLNACRRAEKLRSFNIRSAMKNREQHPIGSLMSEEDEDLSEQTQERLFGETIPGEDGSSKSILSKRLSSNRTTYSSTPRTSAALFSRSSARPSYMSSERRRSQPENPLVQSVPNFSDLRKENTRPSPGVSKLTIRSQPRSARSKSISEDLPLVKEEKPRRSQSMRKNSAGPPELKDLSSLNSDGIVPTQVKFDKEQAEQSLYNKVLKNGESKPFLRKGNGIRAGAGAGIAKLKASMASENLKTEEDADELEDQFEDSVDMILGEDEDSEAVFDDESRAAEYPTDSDNEKPGISKESVRSGDPELENGELLRSLGSTNPNSVDEVAAVEPSMFHTAVEPVQDSPGESPASWNSRGHHPFSYAQEISDIDAFAESPMGSPASWNSHSLNQIEADAARMRKKWGSAQKTILVSSTSNHQTRKDVTKGFKRLLKFGRKSRGTDSLVDWISATTSEGDDDTEDGCDLANRSSEDLRKSRMGYSQDGFNDGDLFNEQVQALRSSIPTPPANFRLREEHLSGSSLKAPRSFFSLSSFRSKGSRLIRLPPSSEVKSVISMALSIASTALSNLPLREKPGQQVPRTIKVCAGLRSTSVKATKGGVSSVCVPLPPDRPLWFPGSSPPEWLDGSLPGDFGFDPLGLGSDPETLRWFAQAELIHGRWAMLAVAGILIPEWLQSLGFIENYSWYEAGTKEYFTDTTTLFVIQLALMGWVEGRRWADIVNPGSVDIEPKFPNRKNPTPDVGYPGGLWFDPIMWGRGSPEPVMVLRTKEIKNGRLAMLAFVGFWFQAIYTGQGPIENLMAHIADPGHCNIFSAFTAH</sequence>
<feature type="compositionally biased region" description="Polar residues" evidence="15">
    <location>
        <begin position="721"/>
        <end position="730"/>
    </location>
</feature>
<evidence type="ECO:0000256" key="4">
    <source>
        <dbReference type="ARBA" id="ARBA00022528"/>
    </source>
</evidence>
<keyword evidence="17" id="KW-1185">Reference proteome</keyword>
<feature type="compositionally biased region" description="Polar residues" evidence="15">
    <location>
        <begin position="1097"/>
        <end position="1107"/>
    </location>
</feature>
<evidence type="ECO:0000256" key="14">
    <source>
        <dbReference type="SAM" id="Coils"/>
    </source>
</evidence>
<feature type="region of interest" description="Disordered" evidence="15">
    <location>
        <begin position="393"/>
        <end position="425"/>
    </location>
</feature>
<feature type="compositionally biased region" description="Polar residues" evidence="15">
    <location>
        <begin position="599"/>
        <end position="615"/>
    </location>
</feature>
<feature type="compositionally biased region" description="Low complexity" evidence="15">
    <location>
        <begin position="406"/>
        <end position="417"/>
    </location>
</feature>
<keyword evidence="8" id="KW-0603">Photosystem I</keyword>
<protein>
    <submittedName>
        <fullName evidence="16">Chlorophyll a-b binding protein</fullName>
    </submittedName>
</protein>
<feature type="region of interest" description="Disordered" evidence="15">
    <location>
        <begin position="747"/>
        <end position="786"/>
    </location>
</feature>
<feature type="compositionally biased region" description="Basic and acidic residues" evidence="15">
    <location>
        <begin position="565"/>
        <end position="576"/>
    </location>
</feature>
<comment type="caution">
    <text evidence="16">The sequence shown here is derived from an EMBL/GenBank/DDBJ whole genome shotgun (WGS) entry which is preliminary data.</text>
</comment>
<evidence type="ECO:0000256" key="12">
    <source>
        <dbReference type="ARBA" id="ARBA00022991"/>
    </source>
</evidence>
<dbReference type="GO" id="GO:0009535">
    <property type="term" value="C:chloroplast thylakoid membrane"/>
    <property type="evidence" value="ECO:0007669"/>
    <property type="project" value="UniProtKB-SubCell"/>
</dbReference>
<feature type="coiled-coil region" evidence="14">
    <location>
        <begin position="821"/>
        <end position="852"/>
    </location>
</feature>
<comment type="similarity">
    <text evidence="2">Belongs to the light-harvesting chlorophyll a/b-binding (LHC) protein family.</text>
</comment>
<dbReference type="EMBL" id="JABWDY010019337">
    <property type="protein sequence ID" value="KAF5194003.1"/>
    <property type="molecule type" value="Genomic_DNA"/>
</dbReference>
<dbReference type="Gene3D" id="1.10.3460.10">
    <property type="entry name" value="Chlorophyll a/b binding protein domain"/>
    <property type="match status" value="1"/>
</dbReference>
<feature type="compositionally biased region" description="Low complexity" evidence="15">
    <location>
        <begin position="248"/>
        <end position="275"/>
    </location>
</feature>
<feature type="compositionally biased region" description="Polar residues" evidence="15">
    <location>
        <begin position="276"/>
        <end position="290"/>
    </location>
</feature>
<dbReference type="PANTHER" id="PTHR31008">
    <property type="entry name" value="COP1-INTERACTING PROTEIN-RELATED"/>
    <property type="match status" value="1"/>
</dbReference>
<dbReference type="GO" id="GO:0009522">
    <property type="term" value="C:photosystem I"/>
    <property type="evidence" value="ECO:0007669"/>
    <property type="project" value="UniProtKB-KW"/>
</dbReference>
<feature type="region of interest" description="Disordered" evidence="15">
    <location>
        <begin position="717"/>
        <end position="736"/>
    </location>
</feature>
<keyword evidence="10" id="KW-0809">Transit peptide</keyword>
<keyword evidence="7" id="KW-0479">Metal-binding</keyword>
<evidence type="ECO:0000256" key="7">
    <source>
        <dbReference type="ARBA" id="ARBA00022723"/>
    </source>
</evidence>
<feature type="region of interest" description="Disordered" evidence="15">
    <location>
        <begin position="248"/>
        <end position="334"/>
    </location>
</feature>
<evidence type="ECO:0000256" key="9">
    <source>
        <dbReference type="ARBA" id="ARBA00022842"/>
    </source>
</evidence>
<feature type="compositionally biased region" description="Polar residues" evidence="15">
    <location>
        <begin position="469"/>
        <end position="486"/>
    </location>
</feature>
<feature type="compositionally biased region" description="Polar residues" evidence="15">
    <location>
        <begin position="505"/>
        <end position="519"/>
    </location>
</feature>
<keyword evidence="13" id="KW-0472">Membrane</keyword>
<organism evidence="16 17">
    <name type="scientific">Thalictrum thalictroides</name>
    <name type="common">Rue-anemone</name>
    <name type="synonym">Anemone thalictroides</name>
    <dbReference type="NCBI Taxonomy" id="46969"/>
    <lineage>
        <taxon>Eukaryota</taxon>
        <taxon>Viridiplantae</taxon>
        <taxon>Streptophyta</taxon>
        <taxon>Embryophyta</taxon>
        <taxon>Tracheophyta</taxon>
        <taxon>Spermatophyta</taxon>
        <taxon>Magnoliopsida</taxon>
        <taxon>Ranunculales</taxon>
        <taxon>Ranunculaceae</taxon>
        <taxon>Thalictroideae</taxon>
        <taxon>Thalictrum</taxon>
    </lineage>
</organism>
<proteinExistence type="inferred from homology"/>
<dbReference type="GO" id="GO:0016168">
    <property type="term" value="F:chlorophyll binding"/>
    <property type="evidence" value="ECO:0007669"/>
    <property type="project" value="UniProtKB-KW"/>
</dbReference>
<keyword evidence="11" id="KW-1133">Transmembrane helix</keyword>
<evidence type="ECO:0000256" key="3">
    <source>
        <dbReference type="ARBA" id="ARBA00022494"/>
    </source>
</evidence>
<accession>A0A7J6WAL6</accession>
<evidence type="ECO:0000256" key="6">
    <source>
        <dbReference type="ARBA" id="ARBA00022692"/>
    </source>
</evidence>
<keyword evidence="14" id="KW-0175">Coiled coil</keyword>
<evidence type="ECO:0000256" key="2">
    <source>
        <dbReference type="ARBA" id="ARBA00007259"/>
    </source>
</evidence>
<keyword evidence="5" id="KW-0934">Plastid</keyword>
<dbReference type="SUPFAM" id="SSF103511">
    <property type="entry name" value="Chlorophyll a-b binding protein"/>
    <property type="match status" value="1"/>
</dbReference>
<keyword evidence="8" id="KW-0602">Photosynthesis</keyword>
<dbReference type="GO" id="GO:0046872">
    <property type="term" value="F:metal ion binding"/>
    <property type="evidence" value="ECO:0007669"/>
    <property type="project" value="UniProtKB-KW"/>
</dbReference>
<feature type="compositionally biased region" description="Basic and acidic residues" evidence="15">
    <location>
        <begin position="293"/>
        <end position="318"/>
    </location>
</feature>
<feature type="compositionally biased region" description="Polar residues" evidence="15">
    <location>
        <begin position="1063"/>
        <end position="1073"/>
    </location>
</feature>
<keyword evidence="3" id="KW-0148">Chlorophyll</keyword>